<dbReference type="Gene3D" id="3.90.1640.30">
    <property type="match status" value="1"/>
</dbReference>
<dbReference type="GO" id="GO:0004527">
    <property type="term" value="F:exonuclease activity"/>
    <property type="evidence" value="ECO:0007669"/>
    <property type="project" value="UniProtKB-KW"/>
</dbReference>
<comment type="similarity">
    <text evidence="1">Belongs to the RecJ family.</text>
</comment>
<dbReference type="RefSeq" id="WP_211429149.1">
    <property type="nucleotide sequence ID" value="NZ_CP072648.1"/>
</dbReference>
<dbReference type="Pfam" id="PF02272">
    <property type="entry name" value="DHHA1"/>
    <property type="match status" value="1"/>
</dbReference>
<accession>A0ABX8B8P2</accession>
<evidence type="ECO:0000256" key="3">
    <source>
        <dbReference type="ARBA" id="ARBA00022722"/>
    </source>
</evidence>
<evidence type="ECO:0000313" key="10">
    <source>
        <dbReference type="Proteomes" id="UP000676506"/>
    </source>
</evidence>
<dbReference type="InterPro" id="IPR038763">
    <property type="entry name" value="DHH_sf"/>
</dbReference>
<dbReference type="Pfam" id="PF01368">
    <property type="entry name" value="DHH"/>
    <property type="match status" value="1"/>
</dbReference>
<keyword evidence="3" id="KW-0540">Nuclease</keyword>
<dbReference type="InterPro" id="IPR041122">
    <property type="entry name" value="RecJ_OB"/>
</dbReference>
<dbReference type="Proteomes" id="UP000676506">
    <property type="component" value="Chromosome 1"/>
</dbReference>
<evidence type="ECO:0000256" key="4">
    <source>
        <dbReference type="ARBA" id="ARBA00022801"/>
    </source>
</evidence>
<gene>
    <name evidence="9" type="primary">recJ</name>
    <name evidence="9" type="ORF">J8C06_02125</name>
</gene>
<dbReference type="SUPFAM" id="SSF64182">
    <property type="entry name" value="DHH phosphoesterases"/>
    <property type="match status" value="1"/>
</dbReference>
<dbReference type="InterPro" id="IPR004610">
    <property type="entry name" value="RecJ"/>
</dbReference>
<dbReference type="InterPro" id="IPR001667">
    <property type="entry name" value="DDH_dom"/>
</dbReference>
<evidence type="ECO:0000259" key="6">
    <source>
        <dbReference type="Pfam" id="PF01368"/>
    </source>
</evidence>
<name>A0ABX8B8P2_9BACT</name>
<reference evidence="9 10" key="1">
    <citation type="submission" date="2021-03" db="EMBL/GenBank/DDBJ databases">
        <title>Genomic and phenotypic characterization of Chloracidobacterium isolates provides evidence for multiple species.</title>
        <authorList>
            <person name="Saini M.K."/>
            <person name="Costas A.M.G."/>
            <person name="Tank M."/>
            <person name="Bryant D.A."/>
        </authorList>
    </citation>
    <scope>NUCLEOTIDE SEQUENCE [LARGE SCALE GENOMIC DNA]</scope>
    <source>
        <strain evidence="9 10">BV2-C</strain>
    </source>
</reference>
<feature type="domain" description="DDH" evidence="6">
    <location>
        <begin position="89"/>
        <end position="242"/>
    </location>
</feature>
<evidence type="ECO:0000256" key="5">
    <source>
        <dbReference type="ARBA" id="ARBA00022839"/>
    </source>
</evidence>
<dbReference type="InterPro" id="IPR003156">
    <property type="entry name" value="DHHA1_dom"/>
</dbReference>
<dbReference type="Gene3D" id="3.10.310.30">
    <property type="match status" value="1"/>
</dbReference>
<dbReference type="PANTHER" id="PTHR30255">
    <property type="entry name" value="SINGLE-STRANDED-DNA-SPECIFIC EXONUCLEASE RECJ"/>
    <property type="match status" value="1"/>
</dbReference>
<evidence type="ECO:0000256" key="1">
    <source>
        <dbReference type="ARBA" id="ARBA00005915"/>
    </source>
</evidence>
<evidence type="ECO:0000313" key="9">
    <source>
        <dbReference type="EMBL" id="QUW03258.1"/>
    </source>
</evidence>
<dbReference type="Pfam" id="PF17768">
    <property type="entry name" value="RecJ_OB"/>
    <property type="match status" value="1"/>
</dbReference>
<keyword evidence="10" id="KW-1185">Reference proteome</keyword>
<sequence>MSNDMRRSLSGAIWKRAMPSETDVHRLATELGISPLVAACLVNRGITTPERATAFLAPDLAHIPDPQPMWNLDEAIRVLTGALSRRERVQIVGDYDCDGTTGLITLRNVLRLLGSEDDCVSYYVPDREREGYGLNPGIIERAAAAGVQVLVSVDIGITAHQEWDMARERGITGVCLDHHTALGSRVPSSAIVVCPKQAGDPYPEKDLAACGLAWQMARALLDERPNGAAILRSLTKLVAIGTYADLVPLSSLANRAIVAEGLRGLNQGSKNPGLAALMEVARLDQRVIGASDLGFRLGPRINAAGRIEGTTLSVIELFDSHTLEEARPRAQQIDAWNTERQDVQRRLVEQLEKRITDQAQDDFVYVLAGDHADGWKQGVVGIAASKVVETYHRPALVCSLRDGIAHGSGRSIPQFNLIEALQWVGSDGLFLRYGGHPAAAGFCLPVERLPELHRRLNEYARQTLTPDDLIRAYTYDGNLPLADLTVAFVESLARLEPHGIGNPAPRFVVRGRILEQRVLKDLHLKLILADDQARIEVLWWNQHGYAGQLPKHTLVEVLGRPDINVWNGNRTTQFIATDIRLA</sequence>
<keyword evidence="5 9" id="KW-0269">Exonuclease</keyword>
<dbReference type="EMBL" id="CP072648">
    <property type="protein sequence ID" value="QUW03258.1"/>
    <property type="molecule type" value="Genomic_DNA"/>
</dbReference>
<evidence type="ECO:0000256" key="2">
    <source>
        <dbReference type="ARBA" id="ARBA00019841"/>
    </source>
</evidence>
<feature type="domain" description="RecJ OB" evidence="8">
    <location>
        <begin position="475"/>
        <end position="578"/>
    </location>
</feature>
<evidence type="ECO:0000259" key="7">
    <source>
        <dbReference type="Pfam" id="PF02272"/>
    </source>
</evidence>
<evidence type="ECO:0000259" key="8">
    <source>
        <dbReference type="Pfam" id="PF17768"/>
    </source>
</evidence>
<dbReference type="NCBIfam" id="TIGR00644">
    <property type="entry name" value="recJ"/>
    <property type="match status" value="1"/>
</dbReference>
<keyword evidence="4" id="KW-0378">Hydrolase</keyword>
<dbReference type="PANTHER" id="PTHR30255:SF2">
    <property type="entry name" value="SINGLE-STRANDED-DNA-SPECIFIC EXONUCLEASE RECJ"/>
    <property type="match status" value="1"/>
</dbReference>
<organism evidence="9 10">
    <name type="scientific">Chloracidobacterium validum</name>
    <dbReference type="NCBI Taxonomy" id="2821543"/>
    <lineage>
        <taxon>Bacteria</taxon>
        <taxon>Pseudomonadati</taxon>
        <taxon>Acidobacteriota</taxon>
        <taxon>Terriglobia</taxon>
        <taxon>Terriglobales</taxon>
        <taxon>Acidobacteriaceae</taxon>
        <taxon>Chloracidobacterium</taxon>
    </lineage>
</organism>
<dbReference type="InterPro" id="IPR051673">
    <property type="entry name" value="SSDNA_exonuclease_RecJ"/>
</dbReference>
<feature type="domain" description="DHHA1" evidence="7">
    <location>
        <begin position="372"/>
        <end position="461"/>
    </location>
</feature>
<proteinExistence type="inferred from homology"/>
<protein>
    <recommendedName>
        <fullName evidence="2">Single-stranded-DNA-specific exonuclease RecJ</fullName>
    </recommendedName>
</protein>